<reference evidence="1" key="1">
    <citation type="submission" date="2021-01" db="EMBL/GenBank/DDBJ databases">
        <title>Fulvivirga kasyanovii gen. nov., sp nov., a novel member of the phylum Bacteroidetes isolated from seawater in a mussel farm.</title>
        <authorList>
            <person name="Zhao L.-H."/>
            <person name="Wang Z.-J."/>
        </authorList>
    </citation>
    <scope>NUCLEOTIDE SEQUENCE</scope>
    <source>
        <strain evidence="1">29W222</strain>
    </source>
</reference>
<dbReference type="Proteomes" id="UP000614216">
    <property type="component" value="Unassembled WGS sequence"/>
</dbReference>
<evidence type="ECO:0000313" key="2">
    <source>
        <dbReference type="Proteomes" id="UP000614216"/>
    </source>
</evidence>
<gene>
    <name evidence="1" type="ORF">JMN32_16915</name>
</gene>
<accession>A0A937G3Z1</accession>
<organism evidence="1 2">
    <name type="scientific">Fulvivirga marina</name>
    <dbReference type="NCBI Taxonomy" id="2494733"/>
    <lineage>
        <taxon>Bacteria</taxon>
        <taxon>Pseudomonadati</taxon>
        <taxon>Bacteroidota</taxon>
        <taxon>Cytophagia</taxon>
        <taxon>Cytophagales</taxon>
        <taxon>Fulvivirgaceae</taxon>
        <taxon>Fulvivirga</taxon>
    </lineage>
</organism>
<dbReference type="RefSeq" id="WP_202857541.1">
    <property type="nucleotide sequence ID" value="NZ_JAEUGD010000058.1"/>
</dbReference>
<name>A0A937G3Z1_9BACT</name>
<comment type="caution">
    <text evidence="1">The sequence shown here is derived from an EMBL/GenBank/DDBJ whole genome shotgun (WGS) entry which is preliminary data.</text>
</comment>
<dbReference type="AlphaFoldDB" id="A0A937G3Z1"/>
<sequence length="74" mass="8576">MQTTIGDVKNYLNQKITSMAWQRIQMRLLPEFNKRGIFLHAITDSMQIDRDLMAAINTAVNTLYNESLPSEFLN</sequence>
<protein>
    <submittedName>
        <fullName evidence="1">Uncharacterized protein</fullName>
    </submittedName>
</protein>
<evidence type="ECO:0000313" key="1">
    <source>
        <dbReference type="EMBL" id="MBL6448001.1"/>
    </source>
</evidence>
<proteinExistence type="predicted"/>
<keyword evidence="2" id="KW-1185">Reference proteome</keyword>
<dbReference type="EMBL" id="JAEUGD010000058">
    <property type="protein sequence ID" value="MBL6448001.1"/>
    <property type="molecule type" value="Genomic_DNA"/>
</dbReference>